<dbReference type="GO" id="GO:0006152">
    <property type="term" value="P:purine nucleoside catabolic process"/>
    <property type="evidence" value="ECO:0007669"/>
    <property type="project" value="TreeGrafter"/>
</dbReference>
<keyword evidence="2 4" id="KW-0326">Glycosidase</keyword>
<keyword evidence="1 4" id="KW-0378">Hydrolase</keyword>
<dbReference type="PANTHER" id="PTHR12304">
    <property type="entry name" value="INOSINE-URIDINE PREFERRING NUCLEOSIDE HYDROLASE"/>
    <property type="match status" value="1"/>
</dbReference>
<dbReference type="EC" id="3.2.-.-" evidence="4"/>
<organism evidence="4 5">
    <name type="scientific">Nocardia africana</name>
    <dbReference type="NCBI Taxonomy" id="134964"/>
    <lineage>
        <taxon>Bacteria</taxon>
        <taxon>Bacillati</taxon>
        <taxon>Actinomycetota</taxon>
        <taxon>Actinomycetes</taxon>
        <taxon>Mycobacteriales</taxon>
        <taxon>Nocardiaceae</taxon>
        <taxon>Nocardia</taxon>
    </lineage>
</organism>
<evidence type="ECO:0000259" key="3">
    <source>
        <dbReference type="Pfam" id="PF01156"/>
    </source>
</evidence>
<evidence type="ECO:0000256" key="2">
    <source>
        <dbReference type="ARBA" id="ARBA00023295"/>
    </source>
</evidence>
<proteinExistence type="predicted"/>
<accession>A0A378WYM4</accession>
<dbReference type="AlphaFoldDB" id="A0A378WYM4"/>
<dbReference type="Gene3D" id="3.90.245.10">
    <property type="entry name" value="Ribonucleoside hydrolase-like"/>
    <property type="match status" value="1"/>
</dbReference>
<evidence type="ECO:0000256" key="1">
    <source>
        <dbReference type="ARBA" id="ARBA00022801"/>
    </source>
</evidence>
<dbReference type="InterPro" id="IPR001910">
    <property type="entry name" value="Inosine/uridine_hydrolase_dom"/>
</dbReference>
<evidence type="ECO:0000313" key="5">
    <source>
        <dbReference type="Proteomes" id="UP000255082"/>
    </source>
</evidence>
<name>A0A378WYM4_9NOCA</name>
<dbReference type="Proteomes" id="UP000255082">
    <property type="component" value="Unassembled WGS sequence"/>
</dbReference>
<dbReference type="PANTHER" id="PTHR12304:SF4">
    <property type="entry name" value="URIDINE NUCLEOSIDASE"/>
    <property type="match status" value="1"/>
</dbReference>
<dbReference type="EMBL" id="UGRU01000001">
    <property type="protein sequence ID" value="SUA45413.1"/>
    <property type="molecule type" value="Genomic_DNA"/>
</dbReference>
<dbReference type="InterPro" id="IPR036452">
    <property type="entry name" value="Ribo_hydro-like"/>
</dbReference>
<protein>
    <submittedName>
        <fullName evidence="4">Pyrimidine-specific ribonucleoside hydrolase rihA</fullName>
        <ecNumber evidence="4">3.2.-.-</ecNumber>
    </submittedName>
</protein>
<dbReference type="InterPro" id="IPR023186">
    <property type="entry name" value="IUNH"/>
</dbReference>
<dbReference type="SUPFAM" id="SSF53590">
    <property type="entry name" value="Nucleoside hydrolase"/>
    <property type="match status" value="1"/>
</dbReference>
<gene>
    <name evidence="4" type="primary">rihA_2</name>
    <name evidence="4" type="ORF">NCTC13184_03936</name>
</gene>
<dbReference type="GO" id="GO:0005829">
    <property type="term" value="C:cytosol"/>
    <property type="evidence" value="ECO:0007669"/>
    <property type="project" value="TreeGrafter"/>
</dbReference>
<evidence type="ECO:0000313" key="4">
    <source>
        <dbReference type="EMBL" id="SUA45413.1"/>
    </source>
</evidence>
<feature type="domain" description="Inosine/uridine-preferring nucleoside hydrolase" evidence="3">
    <location>
        <begin position="3"/>
        <end position="88"/>
    </location>
</feature>
<dbReference type="GO" id="GO:0008477">
    <property type="term" value="F:purine nucleosidase activity"/>
    <property type="evidence" value="ECO:0007669"/>
    <property type="project" value="TreeGrafter"/>
</dbReference>
<dbReference type="Pfam" id="PF01156">
    <property type="entry name" value="IU_nuc_hydro"/>
    <property type="match status" value="1"/>
</dbReference>
<sequence length="110" mass="12124">MRFLIDAVRFYFEFHQHYDQGYLAHMHDPFAAAVALEPTLAVLRPATVDVELAGTITRGTTVADWAGMWGRAPNADIAVGTDPAAFFDRMIARIGDFAAALYPPVAQEVR</sequence>
<reference evidence="4 5" key="1">
    <citation type="submission" date="2018-06" db="EMBL/GenBank/DDBJ databases">
        <authorList>
            <consortium name="Pathogen Informatics"/>
            <person name="Doyle S."/>
        </authorList>
    </citation>
    <scope>NUCLEOTIDE SEQUENCE [LARGE SCALE GENOMIC DNA]</scope>
    <source>
        <strain evidence="4 5">NCTC13184</strain>
    </source>
</reference>